<dbReference type="EMBL" id="JAKFFV010000002">
    <property type="protein sequence ID" value="MCF2497149.1"/>
    <property type="molecule type" value="Genomic_DNA"/>
</dbReference>
<gene>
    <name evidence="2" type="ORF">L0661_02450</name>
</gene>
<evidence type="ECO:0000259" key="1">
    <source>
        <dbReference type="Pfam" id="PF10988"/>
    </source>
</evidence>
<comment type="caution">
    <text evidence="2">The sequence shown here is derived from an EMBL/GenBank/DDBJ whole genome shotgun (WGS) entry which is preliminary data.</text>
</comment>
<dbReference type="Pfam" id="PF10988">
    <property type="entry name" value="DUF2807"/>
    <property type="match status" value="1"/>
</dbReference>
<accession>A0A9X1QC81</accession>
<evidence type="ECO:0000313" key="2">
    <source>
        <dbReference type="EMBL" id="MCF2497149.1"/>
    </source>
</evidence>
<dbReference type="InterPro" id="IPR021255">
    <property type="entry name" value="DUF2807"/>
</dbReference>
<dbReference type="Gene3D" id="2.160.20.120">
    <property type="match status" value="1"/>
</dbReference>
<protein>
    <submittedName>
        <fullName evidence="2">DUF2807 domain-containing protein</fullName>
    </submittedName>
</protein>
<dbReference type="AlphaFoldDB" id="A0A9X1QC81"/>
<feature type="domain" description="Putative auto-transporter adhesin head GIN" evidence="1">
    <location>
        <begin position="49"/>
        <end position="222"/>
    </location>
</feature>
<dbReference type="RefSeq" id="WP_235176654.1">
    <property type="nucleotide sequence ID" value="NZ_JAKFFV010000002.1"/>
</dbReference>
<reference evidence="2" key="1">
    <citation type="submission" date="2022-01" db="EMBL/GenBank/DDBJ databases">
        <title>Novel species in genus Dyadobacter.</title>
        <authorList>
            <person name="Ma C."/>
        </authorList>
    </citation>
    <scope>NUCLEOTIDE SEQUENCE</scope>
    <source>
        <strain evidence="2">CY357</strain>
    </source>
</reference>
<proteinExistence type="predicted"/>
<sequence>MRNLFYVSVFALMCSTVVGQGMKTEIVGNKQMTNSSREIPNFSHLRVIGLDVDLQKGKTNSISLTAESNIIEHIVSKVDGDTLVIHYERNQPLRNVTSPKIMLTFSNSINSILGSVSNIKLLSPLENDDLVVKLQTKSSITGMVKLNSLNLRAETSCDAALSGSANDMHAELFTKSNLNARDLAIKNLDIVEETHCKSELNVSEQLTAKLFVESTLNNVGNAKPDITYPSMDQMTSMKSFSRNVDMFKFN</sequence>
<name>A0A9X1QC81_9BACT</name>
<dbReference type="Proteomes" id="UP001139411">
    <property type="component" value="Unassembled WGS sequence"/>
</dbReference>
<organism evidence="2 3">
    <name type="scientific">Dyadobacter chenhuakuii</name>
    <dbReference type="NCBI Taxonomy" id="2909339"/>
    <lineage>
        <taxon>Bacteria</taxon>
        <taxon>Pseudomonadati</taxon>
        <taxon>Bacteroidota</taxon>
        <taxon>Cytophagia</taxon>
        <taxon>Cytophagales</taxon>
        <taxon>Spirosomataceae</taxon>
        <taxon>Dyadobacter</taxon>
    </lineage>
</organism>
<evidence type="ECO:0000313" key="3">
    <source>
        <dbReference type="Proteomes" id="UP001139411"/>
    </source>
</evidence>